<feature type="repeat" description="TPR" evidence="2">
    <location>
        <begin position="80"/>
        <end position="113"/>
    </location>
</feature>
<dbReference type="AlphaFoldDB" id="A0A948W564"/>
<feature type="compositionally biased region" description="Pro residues" evidence="4">
    <location>
        <begin position="553"/>
        <end position="563"/>
    </location>
</feature>
<dbReference type="Pfam" id="PF14559">
    <property type="entry name" value="TPR_19"/>
    <property type="match status" value="1"/>
</dbReference>
<dbReference type="InterPro" id="IPR011990">
    <property type="entry name" value="TPR-like_helical_dom_sf"/>
</dbReference>
<dbReference type="Pfam" id="PF13181">
    <property type="entry name" value="TPR_8"/>
    <property type="match status" value="1"/>
</dbReference>
<dbReference type="PANTHER" id="PTHR37423">
    <property type="entry name" value="SOLUBLE LYTIC MUREIN TRANSGLYCOSYLASE-RELATED"/>
    <property type="match status" value="1"/>
</dbReference>
<comment type="caution">
    <text evidence="6">The sequence shown here is derived from an EMBL/GenBank/DDBJ whole genome shotgun (WGS) entry which is preliminary data.</text>
</comment>
<reference evidence="6" key="1">
    <citation type="submission" date="2021-05" db="EMBL/GenBank/DDBJ databases">
        <title>Energy efficiency and biological interactions define the core microbiome of deep oligotrophic groundwater.</title>
        <authorList>
            <person name="Mehrshad M."/>
            <person name="Lopez-Fernandez M."/>
            <person name="Bell E."/>
            <person name="Bernier-Latmani R."/>
            <person name="Bertilsson S."/>
            <person name="Dopson M."/>
        </authorList>
    </citation>
    <scope>NUCLEOTIDE SEQUENCE</scope>
    <source>
        <strain evidence="6">Modern_marine.mb.64</strain>
    </source>
</reference>
<dbReference type="PROSITE" id="PS50005">
    <property type="entry name" value="TPR"/>
    <property type="match status" value="2"/>
</dbReference>
<dbReference type="SMART" id="SM00028">
    <property type="entry name" value="TPR"/>
    <property type="match status" value="4"/>
</dbReference>
<feature type="region of interest" description="Disordered" evidence="4">
    <location>
        <begin position="528"/>
        <end position="564"/>
    </location>
</feature>
<keyword evidence="3" id="KW-0175">Coiled coil</keyword>
<dbReference type="SUPFAM" id="SSF48452">
    <property type="entry name" value="TPR-like"/>
    <property type="match status" value="2"/>
</dbReference>
<dbReference type="Gene3D" id="1.25.40.10">
    <property type="entry name" value="Tetratricopeptide repeat domain"/>
    <property type="match status" value="4"/>
</dbReference>
<evidence type="ECO:0000256" key="4">
    <source>
        <dbReference type="SAM" id="MobiDB-lite"/>
    </source>
</evidence>
<dbReference type="Pfam" id="PF13525">
    <property type="entry name" value="YfiO"/>
    <property type="match status" value="1"/>
</dbReference>
<organism evidence="6 7">
    <name type="scientific">Eiseniibacteriota bacterium</name>
    <dbReference type="NCBI Taxonomy" id="2212470"/>
    <lineage>
        <taxon>Bacteria</taxon>
        <taxon>Candidatus Eiseniibacteriota</taxon>
    </lineage>
</organism>
<feature type="coiled-coil region" evidence="3">
    <location>
        <begin position="346"/>
        <end position="373"/>
    </location>
</feature>
<feature type="region of interest" description="Disordered" evidence="4">
    <location>
        <begin position="587"/>
        <end position="612"/>
    </location>
</feature>
<feature type="domain" description="Outer membrane lipoprotein BamD-like" evidence="5">
    <location>
        <begin position="81"/>
        <end position="215"/>
    </location>
</feature>
<evidence type="ECO:0000256" key="3">
    <source>
        <dbReference type="SAM" id="Coils"/>
    </source>
</evidence>
<evidence type="ECO:0000313" key="7">
    <source>
        <dbReference type="Proteomes" id="UP000777784"/>
    </source>
</evidence>
<dbReference type="InterPro" id="IPR019734">
    <property type="entry name" value="TPR_rpt"/>
</dbReference>
<dbReference type="PROSITE" id="PS51257">
    <property type="entry name" value="PROKAR_LIPOPROTEIN"/>
    <property type="match status" value="1"/>
</dbReference>
<name>A0A948W564_UNCEI</name>
<dbReference type="Proteomes" id="UP000777784">
    <property type="component" value="Unassembled WGS sequence"/>
</dbReference>
<accession>A0A948W564</accession>
<keyword evidence="2" id="KW-0802">TPR repeat</keyword>
<evidence type="ECO:0000256" key="1">
    <source>
        <dbReference type="ARBA" id="ARBA00022729"/>
    </source>
</evidence>
<dbReference type="InterPro" id="IPR039565">
    <property type="entry name" value="BamD-like"/>
</dbReference>
<gene>
    <name evidence="6" type="ORF">KJ970_02130</name>
</gene>
<dbReference type="PANTHER" id="PTHR37423:SF6">
    <property type="entry name" value="CELL DIVISION COORDINATOR CPOB"/>
    <property type="match status" value="1"/>
</dbReference>
<evidence type="ECO:0000256" key="2">
    <source>
        <dbReference type="PROSITE-ProRule" id="PRU00339"/>
    </source>
</evidence>
<proteinExistence type="predicted"/>
<evidence type="ECO:0000313" key="6">
    <source>
        <dbReference type="EMBL" id="MBU2689695.1"/>
    </source>
</evidence>
<evidence type="ECO:0000259" key="5">
    <source>
        <dbReference type="Pfam" id="PF13525"/>
    </source>
</evidence>
<feature type="repeat" description="TPR" evidence="2">
    <location>
        <begin position="228"/>
        <end position="261"/>
    </location>
</feature>
<dbReference type="EMBL" id="JAHJDP010000012">
    <property type="protein sequence ID" value="MBU2689695.1"/>
    <property type="molecule type" value="Genomic_DNA"/>
</dbReference>
<protein>
    <submittedName>
        <fullName evidence="6">Tetratricopeptide repeat protein</fullName>
    </submittedName>
</protein>
<sequence>MKRLWILILLPLPLLAGCSRFGSYFNTFYFAKKYYAQAERIVTNSASDRLSPEAIKLYDKSIEKSEKVILKGGGWWAGIDDAIYLIGAANYGKRDYEEALRVFDGLLSDHPDSEFIPDALFLSGLCHHRRKEYALAEECFQRIATEYPGFERRDEILFLAGRGFEDDGEDQLALSSYEDLVEQFPKSKHMEATLDRIGEIHFEKARYDSSLYAFDRLAGFTRDDAVYLEANLQAGESLVRLGRYEEALNRYQSLLQGDPKKSQDSPRVWIHMAEAYNLDGRPEEALETLQKVLDGFGQSAQATEARFQIGYTYEVYLKDFEKARAAYQEASEMKVQSIFRDEAGTRLKNLQQIEELQNQAQSQEEVDRDARAEAAFMVAELLYLSSNRIEEALAKYDEVAEEFHDTDIGARAAYAVAWIQYNNPKSKEEGRSRFADIIQKYPGSPQADYLLKIMEEEGGADETLKSLVSRAKEEARLIELAKKISADSLAMAKADSIQQVKEQQKIAAAADTVAPGSPLNRRLPMPIEPGDWGRLGLVGPPPPPASPAASSPGPAPVLSPVPPDSVLMPEAVDFISAPALRDSVSVMEAADSTSAPAPGDSIPLNPAEDDPQ</sequence>
<keyword evidence="1" id="KW-0732">Signal</keyword>